<reference evidence="1 2" key="1">
    <citation type="submission" date="2018-08" db="EMBL/GenBank/DDBJ databases">
        <title>Whole genome sequence analysis of Dermacoccus abyssi bacteria isolated from Deep Mariana trench Micromonospora spp reveals genes involved in the environmental adaptation and production of secondary metabolites.</title>
        <authorList>
            <person name="Abdel-Mageed W.M."/>
            <person name="Lehri B."/>
            <person name="Nouioui I."/>
            <person name="Goodfellow I."/>
            <person name="Jaspars M."/>
            <person name="Karlyshev A."/>
        </authorList>
    </citation>
    <scope>NUCLEOTIDE SEQUENCE [LARGE SCALE GENOMIC DNA]</scope>
    <source>
        <strain evidence="1 2">MT1.1</strain>
    </source>
</reference>
<sequence length="73" mass="8250">MDAIGVRLREVVDDGVERLGARRVVAVERQILAFDLELRLVVAGDLRDEDLRLRAERREALLEARTVVARVLG</sequence>
<dbReference type="EMBL" id="QWLM01000013">
    <property type="protein sequence ID" value="RHW44818.1"/>
    <property type="molecule type" value="Genomic_DNA"/>
</dbReference>
<protein>
    <submittedName>
        <fullName evidence="1">Uncharacterized protein</fullName>
    </submittedName>
</protein>
<evidence type="ECO:0000313" key="2">
    <source>
        <dbReference type="Proteomes" id="UP000285376"/>
    </source>
</evidence>
<comment type="caution">
    <text evidence="1">The sequence shown here is derived from an EMBL/GenBank/DDBJ whole genome shotgun (WGS) entry which is preliminary data.</text>
</comment>
<evidence type="ECO:0000313" key="1">
    <source>
        <dbReference type="EMBL" id="RHW44818.1"/>
    </source>
</evidence>
<proteinExistence type="predicted"/>
<gene>
    <name evidence="1" type="ORF">D1832_11240</name>
</gene>
<dbReference type="Proteomes" id="UP000285376">
    <property type="component" value="Unassembled WGS sequence"/>
</dbReference>
<name>A0A417Z2E6_9MICO</name>
<accession>A0A417Z2E6</accession>
<dbReference type="AlphaFoldDB" id="A0A417Z2E6"/>
<organism evidence="1 2">
    <name type="scientific">Dermacoccus abyssi</name>
    <dbReference type="NCBI Taxonomy" id="322596"/>
    <lineage>
        <taxon>Bacteria</taxon>
        <taxon>Bacillati</taxon>
        <taxon>Actinomycetota</taxon>
        <taxon>Actinomycetes</taxon>
        <taxon>Micrococcales</taxon>
        <taxon>Dermacoccaceae</taxon>
        <taxon>Dermacoccus</taxon>
    </lineage>
</organism>